<protein>
    <submittedName>
        <fullName evidence="2">Uncharacterized protein</fullName>
    </submittedName>
</protein>
<sequence>MILTPLDLLEQLSRTKLKLEAGPGRYSVETLNKNVNLVLENFENRTKLLFDLLCSYALHLKAAHDAQG</sequence>
<proteinExistence type="predicted"/>
<dbReference type="Proteomes" id="UP000887565">
    <property type="component" value="Unplaced"/>
</dbReference>
<keyword evidence="1" id="KW-1185">Reference proteome</keyword>
<name>A0A915HUG8_ROMCU</name>
<dbReference type="WBParaSite" id="nRc.2.0.1.t05020-RA">
    <property type="protein sequence ID" value="nRc.2.0.1.t05020-RA"/>
    <property type="gene ID" value="nRc.2.0.1.g05020"/>
</dbReference>
<evidence type="ECO:0000313" key="1">
    <source>
        <dbReference type="Proteomes" id="UP000887565"/>
    </source>
</evidence>
<organism evidence="1 2">
    <name type="scientific">Romanomermis culicivorax</name>
    <name type="common">Nematode worm</name>
    <dbReference type="NCBI Taxonomy" id="13658"/>
    <lineage>
        <taxon>Eukaryota</taxon>
        <taxon>Metazoa</taxon>
        <taxon>Ecdysozoa</taxon>
        <taxon>Nematoda</taxon>
        <taxon>Enoplea</taxon>
        <taxon>Dorylaimia</taxon>
        <taxon>Mermithida</taxon>
        <taxon>Mermithoidea</taxon>
        <taxon>Mermithidae</taxon>
        <taxon>Romanomermis</taxon>
    </lineage>
</organism>
<reference evidence="2" key="1">
    <citation type="submission" date="2022-11" db="UniProtKB">
        <authorList>
            <consortium name="WormBaseParasite"/>
        </authorList>
    </citation>
    <scope>IDENTIFICATION</scope>
</reference>
<dbReference type="AlphaFoldDB" id="A0A915HUG8"/>
<evidence type="ECO:0000313" key="2">
    <source>
        <dbReference type="WBParaSite" id="nRc.2.0.1.t05020-RA"/>
    </source>
</evidence>
<accession>A0A915HUG8</accession>